<proteinExistence type="predicted"/>
<dbReference type="InterPro" id="IPR027844">
    <property type="entry name" value="INTS15"/>
</dbReference>
<protein>
    <submittedName>
        <fullName evidence="1">Uncharacterized protein</fullName>
    </submittedName>
</protein>
<reference evidence="1" key="1">
    <citation type="journal article" date="2023" name="Insect Mol. Biol.">
        <title>Genome sequencing provides insights into the evolution of gene families encoding plant cell wall-degrading enzymes in longhorned beetles.</title>
        <authorList>
            <person name="Shin N.R."/>
            <person name="Okamura Y."/>
            <person name="Kirsch R."/>
            <person name="Pauchet Y."/>
        </authorList>
    </citation>
    <scope>NUCLEOTIDE SEQUENCE</scope>
    <source>
        <strain evidence="1">AMC_N1</strain>
    </source>
</reference>
<name>A0AAV8XIA8_9CUCU</name>
<comment type="caution">
    <text evidence="1">The sequence shown here is derived from an EMBL/GenBank/DDBJ whole genome shotgun (WGS) entry which is preliminary data.</text>
</comment>
<sequence length="202" mass="22227">MSAASEVNLKQTLRKIEYPLCAKEALIKIEYMVLAPIQNAASLSMFVHVRGGGRETPTRKLSININQSQSVHGGPAKTTSPAARCNRDGGNGARGGLLKWCILAPIYKQDSVAYSNLHLALLNNILEIPRTNPPKAIYAQNLACCISPILGYVNDLKNKHELKLDQILNEDSLQLSLDRLAQAIQVAYSVNFDIRARFSTKK</sequence>
<evidence type="ECO:0000313" key="1">
    <source>
        <dbReference type="EMBL" id="KAJ8938353.1"/>
    </source>
</evidence>
<dbReference type="EMBL" id="JAPWTK010000564">
    <property type="protein sequence ID" value="KAJ8938353.1"/>
    <property type="molecule type" value="Genomic_DNA"/>
</dbReference>
<organism evidence="1 2">
    <name type="scientific">Aromia moschata</name>
    <dbReference type="NCBI Taxonomy" id="1265417"/>
    <lineage>
        <taxon>Eukaryota</taxon>
        <taxon>Metazoa</taxon>
        <taxon>Ecdysozoa</taxon>
        <taxon>Arthropoda</taxon>
        <taxon>Hexapoda</taxon>
        <taxon>Insecta</taxon>
        <taxon>Pterygota</taxon>
        <taxon>Neoptera</taxon>
        <taxon>Endopterygota</taxon>
        <taxon>Coleoptera</taxon>
        <taxon>Polyphaga</taxon>
        <taxon>Cucujiformia</taxon>
        <taxon>Chrysomeloidea</taxon>
        <taxon>Cerambycidae</taxon>
        <taxon>Cerambycinae</taxon>
        <taxon>Callichromatini</taxon>
        <taxon>Aromia</taxon>
    </lineage>
</organism>
<evidence type="ECO:0000313" key="2">
    <source>
        <dbReference type="Proteomes" id="UP001162162"/>
    </source>
</evidence>
<keyword evidence="2" id="KW-1185">Reference proteome</keyword>
<dbReference type="Proteomes" id="UP001162162">
    <property type="component" value="Unassembled WGS sequence"/>
</dbReference>
<dbReference type="AlphaFoldDB" id="A0AAV8XIA8"/>
<dbReference type="Pfam" id="PF14964">
    <property type="entry name" value="INTS15"/>
    <property type="match status" value="1"/>
</dbReference>
<accession>A0AAV8XIA8</accession>
<gene>
    <name evidence="1" type="ORF">NQ318_000145</name>
</gene>
<dbReference type="PANTHER" id="PTHR14540:SF2">
    <property type="entry name" value="INTEGRATOR COMPLEX SUBUNIT 15"/>
    <property type="match status" value="1"/>
</dbReference>
<dbReference type="PANTHER" id="PTHR14540">
    <property type="entry name" value="INTEGRATOR COMPLEX SUBUNIT 15"/>
    <property type="match status" value="1"/>
</dbReference>